<evidence type="ECO:0000256" key="1">
    <source>
        <dbReference type="PROSITE-ProRule" id="PRU00176"/>
    </source>
</evidence>
<sequence length="73" mass="8327">MGSSTEPPCHVLHVSNICPSVTREQVYQLFIHIGRIDDLKLYPTDSSTNVTQKIAYVKFEDDSSSYRVRPSRI</sequence>
<protein>
    <submittedName>
        <fullName evidence="4">RRM domain-containing protein</fullName>
    </submittedName>
</protein>
<dbReference type="SUPFAM" id="SSF54928">
    <property type="entry name" value="RNA-binding domain, RBD"/>
    <property type="match status" value="1"/>
</dbReference>
<dbReference type="InterPro" id="IPR012677">
    <property type="entry name" value="Nucleotide-bd_a/b_plait_sf"/>
</dbReference>
<organism evidence="3 4">
    <name type="scientific">Steinernema glaseri</name>
    <dbReference type="NCBI Taxonomy" id="37863"/>
    <lineage>
        <taxon>Eukaryota</taxon>
        <taxon>Metazoa</taxon>
        <taxon>Ecdysozoa</taxon>
        <taxon>Nematoda</taxon>
        <taxon>Chromadorea</taxon>
        <taxon>Rhabditida</taxon>
        <taxon>Tylenchina</taxon>
        <taxon>Panagrolaimomorpha</taxon>
        <taxon>Strongyloidoidea</taxon>
        <taxon>Steinernematidae</taxon>
        <taxon>Steinernema</taxon>
    </lineage>
</organism>
<dbReference type="PROSITE" id="PS50102">
    <property type="entry name" value="RRM"/>
    <property type="match status" value="1"/>
</dbReference>
<evidence type="ECO:0000259" key="2">
    <source>
        <dbReference type="PROSITE" id="PS50102"/>
    </source>
</evidence>
<dbReference type="InterPro" id="IPR035979">
    <property type="entry name" value="RBD_domain_sf"/>
</dbReference>
<dbReference type="Gene3D" id="3.30.70.330">
    <property type="match status" value="1"/>
</dbReference>
<dbReference type="WBParaSite" id="L893_g28199.t1">
    <property type="protein sequence ID" value="L893_g28199.t1"/>
    <property type="gene ID" value="L893_g28199"/>
</dbReference>
<dbReference type="Pfam" id="PF00076">
    <property type="entry name" value="RRM_1"/>
    <property type="match status" value="1"/>
</dbReference>
<evidence type="ECO:0000313" key="4">
    <source>
        <dbReference type="WBParaSite" id="L893_g28199.t1"/>
    </source>
</evidence>
<keyword evidence="1" id="KW-0694">RNA-binding</keyword>
<dbReference type="Proteomes" id="UP000095287">
    <property type="component" value="Unplaced"/>
</dbReference>
<name>A0A1I7ZN32_9BILA</name>
<feature type="domain" description="RRM" evidence="2">
    <location>
        <begin position="10"/>
        <end position="73"/>
    </location>
</feature>
<proteinExistence type="predicted"/>
<reference evidence="4" key="1">
    <citation type="submission" date="2016-11" db="UniProtKB">
        <authorList>
            <consortium name="WormBaseParasite"/>
        </authorList>
    </citation>
    <scope>IDENTIFICATION</scope>
</reference>
<evidence type="ECO:0000313" key="3">
    <source>
        <dbReference type="Proteomes" id="UP000095287"/>
    </source>
</evidence>
<dbReference type="GO" id="GO:0003723">
    <property type="term" value="F:RNA binding"/>
    <property type="evidence" value="ECO:0007669"/>
    <property type="project" value="UniProtKB-UniRule"/>
</dbReference>
<dbReference type="InterPro" id="IPR000504">
    <property type="entry name" value="RRM_dom"/>
</dbReference>
<accession>A0A1I7ZN32</accession>
<dbReference type="AlphaFoldDB" id="A0A1I7ZN32"/>
<keyword evidence="3" id="KW-1185">Reference proteome</keyword>